<sequence length="79" mass="8326">MNSRYRLVHLVLAISVIAAVTLAGTGVAVGADAPTDTQNAQTILEDLEQLLQQIVDILEVVADLLEALRDIAGGVESED</sequence>
<reference evidence="1 2" key="1">
    <citation type="submission" date="2021-06" db="EMBL/GenBank/DDBJ databases">
        <title>New haloarchaea isolates fom saline soil.</title>
        <authorList>
            <person name="Duran-Viseras A."/>
            <person name="Sanchez-Porro C.S."/>
            <person name="Ventosa A."/>
        </authorList>
    </citation>
    <scope>NUCLEOTIDE SEQUENCE [LARGE SCALE GENOMIC DNA]</scope>
    <source>
        <strain evidence="1 2">JCM 183640</strain>
    </source>
</reference>
<protein>
    <submittedName>
        <fullName evidence="1">Uncharacterized protein</fullName>
    </submittedName>
</protein>
<gene>
    <name evidence="1" type="ORF">KTS45_17850</name>
</gene>
<dbReference type="AlphaFoldDB" id="A0A8J7Y883"/>
<keyword evidence="2" id="KW-1185">Reference proteome</keyword>
<evidence type="ECO:0000313" key="1">
    <source>
        <dbReference type="EMBL" id="MBV0926072.1"/>
    </source>
</evidence>
<name>A0A8J7Y883_9EURY</name>
<comment type="caution">
    <text evidence="1">The sequence shown here is derived from an EMBL/GenBank/DDBJ whole genome shotgun (WGS) entry which is preliminary data.</text>
</comment>
<organism evidence="1 2">
    <name type="scientific">Haloarcula limicola</name>
    <dbReference type="NCBI Taxonomy" id="1429915"/>
    <lineage>
        <taxon>Archaea</taxon>
        <taxon>Methanobacteriati</taxon>
        <taxon>Methanobacteriota</taxon>
        <taxon>Stenosarchaea group</taxon>
        <taxon>Halobacteria</taxon>
        <taxon>Halobacteriales</taxon>
        <taxon>Haloarculaceae</taxon>
        <taxon>Haloarcula</taxon>
    </lineage>
</organism>
<dbReference type="RefSeq" id="WP_162318728.1">
    <property type="nucleotide sequence ID" value="NZ_JAHQXF010000003.1"/>
</dbReference>
<dbReference type="EMBL" id="JAHQXF010000003">
    <property type="protein sequence ID" value="MBV0926072.1"/>
    <property type="molecule type" value="Genomic_DNA"/>
</dbReference>
<evidence type="ECO:0000313" key="2">
    <source>
        <dbReference type="Proteomes" id="UP000766550"/>
    </source>
</evidence>
<accession>A0A8J7Y883</accession>
<dbReference type="Proteomes" id="UP000766550">
    <property type="component" value="Unassembled WGS sequence"/>
</dbReference>
<proteinExistence type="predicted"/>